<dbReference type="Proteomes" id="UP001589789">
    <property type="component" value="Unassembled WGS sequence"/>
</dbReference>
<gene>
    <name evidence="1" type="ORF">ACFFIC_09660</name>
</gene>
<dbReference type="PANTHER" id="PTHR40267">
    <property type="entry name" value="BLR3294 PROTEIN"/>
    <property type="match status" value="1"/>
</dbReference>
<dbReference type="EMBL" id="JBHLVZ010000016">
    <property type="protein sequence ID" value="MFC0385823.1"/>
    <property type="molecule type" value="Genomic_DNA"/>
</dbReference>
<reference evidence="1 2" key="1">
    <citation type="submission" date="2024-09" db="EMBL/GenBank/DDBJ databases">
        <authorList>
            <person name="Sun Q."/>
            <person name="Mori K."/>
        </authorList>
    </citation>
    <scope>NUCLEOTIDE SEQUENCE [LARGE SCALE GENOMIC DNA]</scope>
    <source>
        <strain evidence="1 2">CCM 7468</strain>
    </source>
</reference>
<comment type="caution">
    <text evidence="1">The sequence shown here is derived from an EMBL/GenBank/DDBJ whole genome shotgun (WGS) entry which is preliminary data.</text>
</comment>
<organism evidence="1 2">
    <name type="scientific">Muricoccus vinaceus</name>
    <dbReference type="NCBI Taxonomy" id="424704"/>
    <lineage>
        <taxon>Bacteria</taxon>
        <taxon>Pseudomonadati</taxon>
        <taxon>Pseudomonadota</taxon>
        <taxon>Alphaproteobacteria</taxon>
        <taxon>Acetobacterales</taxon>
        <taxon>Roseomonadaceae</taxon>
        <taxon>Muricoccus</taxon>
    </lineage>
</organism>
<proteinExistence type="predicted"/>
<dbReference type="InterPro" id="IPR026286">
    <property type="entry name" value="MaiA/AMDase"/>
</dbReference>
<evidence type="ECO:0000313" key="2">
    <source>
        <dbReference type="Proteomes" id="UP001589789"/>
    </source>
</evidence>
<protein>
    <submittedName>
        <fullName evidence="1">Aspartate/glutamate racemase family protein</fullName>
    </submittedName>
</protein>
<sequence>MPSDVSLHVTRVPLNGSSREELLRMAERVEAAAALLGHAKPNVIAFHCTAVSPFSDVLEGEILRQAAASARCPAIATSQAILTGAAALHVRRIALVTPYIEEINQREAAFFGQHGLECVAEHGLGLLTPAEVFDVSPARWLDLLRSWVPDEAEAVLLGCTAIRVLQLVDAAEALLGRPVLTSNQATGWLLRRQLGIHAPLLGFGRLLSPV</sequence>
<keyword evidence="2" id="KW-1185">Reference proteome</keyword>
<dbReference type="PANTHER" id="PTHR40267:SF1">
    <property type="entry name" value="BLR3294 PROTEIN"/>
    <property type="match status" value="1"/>
</dbReference>
<dbReference type="PIRSF" id="PIRSF015736">
    <property type="entry name" value="MI"/>
    <property type="match status" value="1"/>
</dbReference>
<dbReference type="InterPro" id="IPR053714">
    <property type="entry name" value="Iso_Racemase_Enz_sf"/>
</dbReference>
<accession>A0ABV6IQD2</accession>
<dbReference type="Gene3D" id="3.40.50.12500">
    <property type="match status" value="1"/>
</dbReference>
<dbReference type="RefSeq" id="WP_377049970.1">
    <property type="nucleotide sequence ID" value="NZ_JBHLVZ010000016.1"/>
</dbReference>
<name>A0ABV6IQD2_9PROT</name>
<dbReference type="Pfam" id="PF17645">
    <property type="entry name" value="Amdase"/>
    <property type="match status" value="1"/>
</dbReference>
<evidence type="ECO:0000313" key="1">
    <source>
        <dbReference type="EMBL" id="MFC0385823.1"/>
    </source>
</evidence>